<dbReference type="PANTHER" id="PTHR33371:SF16">
    <property type="entry name" value="MCE-FAMILY PROTEIN MCE3F"/>
    <property type="match status" value="1"/>
</dbReference>
<sequence length="416" mass="43401">MITRSHRFKLIAFVLIAVLSVSYVGAKYAGLDRLFTTRGYVVTAQLADSGGIFVNSEVTYRGVAVGRVTALHLNDQGVVADLDIDPDTPKIPAATHAVVADRSAVGEQYVDLRPDNENGPYLGQGAVIPLSRTALPVSPDSVLSSVDKLVSSVDPQSLRTVVDEVYDAFAGQGQHLGELLDTASSFTTTATENLPQTTELLADGKTVLDTQRRQAANITSLAAGLRTIAEQLKTADPNLRKVIDEAPRLADDIDGILAVSGTDLGVLTANLLTTFQITSVRTSAIEEDLVAFPVISAFTRSVASNGEGHLGFVFNFFDPHSCTKGYETTKQRPASDTSEYPANKLAYCAEPPGSPTEVRGAQNVPYAGKPTAPAQPNAQSGPAPAGSGPPTTPLPGLIGLGSGAPAAGIGQLLGLP</sequence>
<dbReference type="PANTHER" id="PTHR33371">
    <property type="entry name" value="INTERMEMBRANE PHOSPHOLIPID TRANSPORT SYSTEM BINDING PROTEIN MLAD-RELATED"/>
    <property type="match status" value="1"/>
</dbReference>
<dbReference type="InterPro" id="IPR003399">
    <property type="entry name" value="Mce/MlaD"/>
</dbReference>
<dbReference type="InterPro" id="IPR024516">
    <property type="entry name" value="Mce_C"/>
</dbReference>
<comment type="caution">
    <text evidence="4">The sequence shown here is derived from an EMBL/GenBank/DDBJ whole genome shotgun (WGS) entry which is preliminary data.</text>
</comment>
<proteinExistence type="predicted"/>
<dbReference type="InterPro" id="IPR052336">
    <property type="entry name" value="MlaD_Phospholipid_Transporter"/>
</dbReference>
<dbReference type="EMBL" id="JBHUKR010000009">
    <property type="protein sequence ID" value="MFD2418794.1"/>
    <property type="molecule type" value="Genomic_DNA"/>
</dbReference>
<name>A0ABW5FUR8_9PSEU</name>
<dbReference type="InterPro" id="IPR005693">
    <property type="entry name" value="Mce"/>
</dbReference>
<evidence type="ECO:0000313" key="4">
    <source>
        <dbReference type="EMBL" id="MFD2418794.1"/>
    </source>
</evidence>
<reference evidence="5" key="1">
    <citation type="journal article" date="2019" name="Int. J. Syst. Evol. Microbiol.">
        <title>The Global Catalogue of Microorganisms (GCM) 10K type strain sequencing project: providing services to taxonomists for standard genome sequencing and annotation.</title>
        <authorList>
            <consortium name="The Broad Institute Genomics Platform"/>
            <consortium name="The Broad Institute Genome Sequencing Center for Infectious Disease"/>
            <person name="Wu L."/>
            <person name="Ma J."/>
        </authorList>
    </citation>
    <scope>NUCLEOTIDE SEQUENCE [LARGE SCALE GENOMIC DNA]</scope>
    <source>
        <strain evidence="5">CGMCC 4.7645</strain>
    </source>
</reference>
<dbReference type="Pfam" id="PF02470">
    <property type="entry name" value="MlaD"/>
    <property type="match status" value="1"/>
</dbReference>
<evidence type="ECO:0000259" key="3">
    <source>
        <dbReference type="Pfam" id="PF11887"/>
    </source>
</evidence>
<evidence type="ECO:0000256" key="1">
    <source>
        <dbReference type="SAM" id="MobiDB-lite"/>
    </source>
</evidence>
<evidence type="ECO:0000259" key="2">
    <source>
        <dbReference type="Pfam" id="PF02470"/>
    </source>
</evidence>
<feature type="domain" description="Mce/MlaD" evidence="2">
    <location>
        <begin position="38"/>
        <end position="114"/>
    </location>
</feature>
<accession>A0ABW5FUR8</accession>
<feature type="region of interest" description="Disordered" evidence="1">
    <location>
        <begin position="351"/>
        <end position="401"/>
    </location>
</feature>
<organism evidence="4 5">
    <name type="scientific">Amycolatopsis pigmentata</name>
    <dbReference type="NCBI Taxonomy" id="450801"/>
    <lineage>
        <taxon>Bacteria</taxon>
        <taxon>Bacillati</taxon>
        <taxon>Actinomycetota</taxon>
        <taxon>Actinomycetes</taxon>
        <taxon>Pseudonocardiales</taxon>
        <taxon>Pseudonocardiaceae</taxon>
        <taxon>Amycolatopsis</taxon>
    </lineage>
</organism>
<dbReference type="RefSeq" id="WP_378266798.1">
    <property type="nucleotide sequence ID" value="NZ_JBHUKR010000009.1"/>
</dbReference>
<feature type="compositionally biased region" description="Low complexity" evidence="1">
    <location>
        <begin position="372"/>
        <end position="401"/>
    </location>
</feature>
<protein>
    <submittedName>
        <fullName evidence="4">MlaD family protein</fullName>
    </submittedName>
</protein>
<dbReference type="Proteomes" id="UP001597417">
    <property type="component" value="Unassembled WGS sequence"/>
</dbReference>
<keyword evidence="5" id="KW-1185">Reference proteome</keyword>
<evidence type="ECO:0000313" key="5">
    <source>
        <dbReference type="Proteomes" id="UP001597417"/>
    </source>
</evidence>
<gene>
    <name evidence="4" type="ORF">ACFSXZ_20920</name>
</gene>
<dbReference type="NCBIfam" id="TIGR00996">
    <property type="entry name" value="Mtu_fam_mce"/>
    <property type="match status" value="1"/>
</dbReference>
<dbReference type="Pfam" id="PF11887">
    <property type="entry name" value="Mce4_CUP1"/>
    <property type="match status" value="1"/>
</dbReference>
<feature type="domain" description="Mammalian cell entry C-terminal" evidence="3">
    <location>
        <begin position="122"/>
        <end position="279"/>
    </location>
</feature>